<comment type="caution">
    <text evidence="1">The sequence shown here is derived from an EMBL/GenBank/DDBJ whole genome shotgun (WGS) entry which is preliminary data.</text>
</comment>
<protein>
    <submittedName>
        <fullName evidence="1">ComEA protein</fullName>
    </submittedName>
</protein>
<dbReference type="EMBL" id="LGGX01000002">
    <property type="protein sequence ID" value="KUK87811.1"/>
    <property type="molecule type" value="Genomic_DNA"/>
</dbReference>
<accession>A0A101I2Z8</accession>
<dbReference type="AlphaFoldDB" id="A0A101I2Z8"/>
<name>A0A101I2Z8_UNCT6</name>
<evidence type="ECO:0000313" key="2">
    <source>
        <dbReference type="Proteomes" id="UP000053467"/>
    </source>
</evidence>
<evidence type="ECO:0000313" key="1">
    <source>
        <dbReference type="EMBL" id="KUK87811.1"/>
    </source>
</evidence>
<dbReference type="Proteomes" id="UP000053467">
    <property type="component" value="Unassembled WGS sequence"/>
</dbReference>
<dbReference type="Gene3D" id="1.10.150.320">
    <property type="entry name" value="Photosystem II 12 kDa extrinsic protein"/>
    <property type="match status" value="1"/>
</dbReference>
<dbReference type="SUPFAM" id="SSF47781">
    <property type="entry name" value="RuvA domain 2-like"/>
    <property type="match status" value="1"/>
</dbReference>
<organism evidence="1 2">
    <name type="scientific">candidate division TA06 bacterium 34_109</name>
    <dbReference type="NCBI Taxonomy" id="1635277"/>
    <lineage>
        <taxon>Bacteria</taxon>
        <taxon>Bacteria division TA06</taxon>
    </lineage>
</organism>
<sequence>MGGVFSKKTFLTLIFFLLYLQTFSATFLSSDLNFCNDFEDLLALSREKSYDYITFGCSNRFFIKNLNNFYSFSNFNFKNFSSGHLLIADLNDIFKSYTLSFKLSYNYRNVKVGVAPYTNFIKFSDGMNKFSNGIIVSAMIMDESFYILPSYILKKKQNSSSLILGYCKNGYDIQFQTSYGNGFVFTGRVIYDLYGNVKLNFSIDSEKRIFFGLKFVKFPYFLEYTTFIHPYLSNSNDIRFSIFKENRYYDLPYIKINRVHFDIPLKIKKIKGFYRREKIDLNKAFYEEILSIEGLTKTALRRIYIFRLINGKINSYDQLEKLHGIGKKSIEKLKEQTFIGE</sequence>
<gene>
    <name evidence="1" type="ORF">XE03_0330</name>
</gene>
<reference evidence="2" key="1">
    <citation type="journal article" date="2015" name="MBio">
        <title>Genome-Resolved Metagenomic Analysis Reveals Roles for Candidate Phyla and Other Microbial Community Members in Biogeochemical Transformations in Oil Reservoirs.</title>
        <authorList>
            <person name="Hu P."/>
            <person name="Tom L."/>
            <person name="Singh A."/>
            <person name="Thomas B.C."/>
            <person name="Baker B.J."/>
            <person name="Piceno Y.M."/>
            <person name="Andersen G.L."/>
            <person name="Banfield J.F."/>
        </authorList>
    </citation>
    <scope>NUCLEOTIDE SEQUENCE [LARGE SCALE GENOMIC DNA]</scope>
</reference>
<dbReference type="Pfam" id="PF12836">
    <property type="entry name" value="HHH_3"/>
    <property type="match status" value="1"/>
</dbReference>
<proteinExistence type="predicted"/>
<dbReference type="InterPro" id="IPR010994">
    <property type="entry name" value="RuvA_2-like"/>
</dbReference>